<sequence>NSNSIIPGWVSPMANTWASALNLALSLNNKLPIDDYTGTPDVANIYSLASIITDHFRTSRSKIAKEKKTMIINNLTDFCNKQNIKYKFLTNMANSLDNVVSVLFFGFQANMIQQLLSDENICIGTGSACAGQMNSKGSHVIRALGYSSDASFNLIRISWDPNIPEDFSPQLTEKLTQILDKMRTFIKIPNVIYGSSSQKYIFEPIKSKEQVINSLVPTHNNIPIKFLRQIKLSISESYLKGDNRESFIMCLINDIKYRFPESQWEIINKMTHLKVRFFPDVEDDQVKETIKKFQCIPGISFIEPIYSVFSDVDDPYVSLVNGIGELYRRSSAGEKKKICIRTGISEKKKFMGHNRHELNVLLGQHLVDNYNAGVDLKHPDIQFNVRIDDSEIDISTENYGGIDGLPLKSGGRAAVIVTFENYQLALLASLQISTRGVNITCYHEQNCPITKFSQLLSTINPYAIYSEVAQLEIKDVPEDIILFETNTDDLVQYLASLKNKDKYVTAIVSHLPEEQVKTDLIRFLGKNDFDFPPSSCVPSPPKTKLGIISMLSGGIDSPVASSIMYHHCNKTNKSFKLIHFTTNINKITTVKNIRNKLNPAIELFIVDFMKLQDEITKICPENYRTILYKVFMVLITNEIAALNELACVVMGNSWGQVASQTCENLYATEKFSKLALYNPLLGKPKTEITTIAKKIDTYNESICTGTNDCCIMYLPKHPIIKAKPEIISKYIEKFHDFLKYVTITKI</sequence>
<organism evidence="4">
    <name type="scientific">Harvfovirus sp</name>
    <dbReference type="NCBI Taxonomy" id="2487768"/>
    <lineage>
        <taxon>Viruses</taxon>
        <taxon>Varidnaviria</taxon>
        <taxon>Bamfordvirae</taxon>
        <taxon>Nucleocytoviricota</taxon>
        <taxon>Megaviricetes</taxon>
        <taxon>Imitervirales</taxon>
        <taxon>Mimiviridae</taxon>
        <taxon>Klosneuvirinae</taxon>
    </lineage>
</organism>
<dbReference type="SUPFAM" id="SSF52402">
    <property type="entry name" value="Adenine nucleotide alpha hydrolases-like"/>
    <property type="match status" value="1"/>
</dbReference>
<dbReference type="Gene3D" id="3.90.1150.10">
    <property type="entry name" value="Aspartate Aminotransferase, domain 1"/>
    <property type="match status" value="1"/>
</dbReference>
<dbReference type="InterPro" id="IPR020536">
    <property type="entry name" value="ThiI_AANH"/>
</dbReference>
<dbReference type="Gene3D" id="3.30.2130.30">
    <property type="match status" value="1"/>
</dbReference>
<dbReference type="GO" id="GO:0002937">
    <property type="term" value="P:tRNA 4-thiouridine biosynthesis"/>
    <property type="evidence" value="ECO:0007669"/>
    <property type="project" value="TreeGrafter"/>
</dbReference>
<dbReference type="Gene3D" id="3.40.50.620">
    <property type="entry name" value="HUPs"/>
    <property type="match status" value="1"/>
</dbReference>
<keyword evidence="1" id="KW-0547">Nucleotide-binding</keyword>
<evidence type="ECO:0000256" key="1">
    <source>
        <dbReference type="ARBA" id="ARBA00022741"/>
    </source>
</evidence>
<evidence type="ECO:0000256" key="2">
    <source>
        <dbReference type="ARBA" id="ARBA00022840"/>
    </source>
</evidence>
<dbReference type="Pfam" id="PF00266">
    <property type="entry name" value="Aminotran_5"/>
    <property type="match status" value="1"/>
</dbReference>
<dbReference type="PANTHER" id="PTHR43209:SF1">
    <property type="entry name" value="TRNA SULFURTRANSFERASE"/>
    <property type="match status" value="1"/>
</dbReference>
<dbReference type="GO" id="GO:0004810">
    <property type="term" value="F:CCA tRNA nucleotidyltransferase activity"/>
    <property type="evidence" value="ECO:0007669"/>
    <property type="project" value="InterPro"/>
</dbReference>
<dbReference type="PROSITE" id="PS51165">
    <property type="entry name" value="THUMP"/>
    <property type="match status" value="1"/>
</dbReference>
<dbReference type="SUPFAM" id="SSF143437">
    <property type="entry name" value="THUMP domain-like"/>
    <property type="match status" value="1"/>
</dbReference>
<dbReference type="InterPro" id="IPR015422">
    <property type="entry name" value="PyrdxlP-dep_Trfase_small"/>
</dbReference>
<dbReference type="SMART" id="SM00981">
    <property type="entry name" value="THUMP"/>
    <property type="match status" value="1"/>
</dbReference>
<dbReference type="InterPro" id="IPR004114">
    <property type="entry name" value="THUMP_dom"/>
</dbReference>
<dbReference type="EMBL" id="MK072327">
    <property type="protein sequence ID" value="AYV81952.1"/>
    <property type="molecule type" value="Genomic_DNA"/>
</dbReference>
<name>A0A3G5A4B1_9VIRU</name>
<protein>
    <submittedName>
        <fullName evidence="4">tRNA 4-thiouridine(8) synthase</fullName>
    </submittedName>
</protein>
<dbReference type="InterPro" id="IPR050102">
    <property type="entry name" value="tRNA_sulfurtransferase_ThiI"/>
</dbReference>
<dbReference type="InterPro" id="IPR015424">
    <property type="entry name" value="PyrdxlP-dep_Trfase"/>
</dbReference>
<evidence type="ECO:0000259" key="3">
    <source>
        <dbReference type="PROSITE" id="PS51165"/>
    </source>
</evidence>
<proteinExistence type="predicted"/>
<evidence type="ECO:0000313" key="4">
    <source>
        <dbReference type="EMBL" id="AYV81952.1"/>
    </source>
</evidence>
<keyword evidence="2" id="KW-0067">ATP-binding</keyword>
<gene>
    <name evidence="4" type="ORF">Harvfovirus85_1</name>
</gene>
<dbReference type="InterPro" id="IPR000192">
    <property type="entry name" value="Aminotrans_V_dom"/>
</dbReference>
<dbReference type="PANTHER" id="PTHR43209">
    <property type="entry name" value="TRNA SULFURTRANSFERASE"/>
    <property type="match status" value="1"/>
</dbReference>
<dbReference type="Pfam" id="PF02926">
    <property type="entry name" value="THUMP"/>
    <property type="match status" value="1"/>
</dbReference>
<dbReference type="InterPro" id="IPR014729">
    <property type="entry name" value="Rossmann-like_a/b/a_fold"/>
</dbReference>
<dbReference type="GO" id="GO:0052837">
    <property type="term" value="P:thiazole biosynthetic process"/>
    <property type="evidence" value="ECO:0007669"/>
    <property type="project" value="TreeGrafter"/>
</dbReference>
<dbReference type="SUPFAM" id="SSF53383">
    <property type="entry name" value="PLP-dependent transferases"/>
    <property type="match status" value="1"/>
</dbReference>
<dbReference type="Pfam" id="PF02568">
    <property type="entry name" value="ThiI"/>
    <property type="match status" value="1"/>
</dbReference>
<dbReference type="GO" id="GO:0003723">
    <property type="term" value="F:RNA binding"/>
    <property type="evidence" value="ECO:0007669"/>
    <property type="project" value="InterPro"/>
</dbReference>
<feature type="domain" description="THUMP" evidence="3">
    <location>
        <begin position="287"/>
        <end position="398"/>
    </location>
</feature>
<reference evidence="4" key="1">
    <citation type="submission" date="2018-10" db="EMBL/GenBank/DDBJ databases">
        <title>Hidden diversity of soil giant viruses.</title>
        <authorList>
            <person name="Schulz F."/>
            <person name="Alteio L."/>
            <person name="Goudeau D."/>
            <person name="Ryan E.M."/>
            <person name="Malmstrom R.R."/>
            <person name="Blanchard J."/>
            <person name="Woyke T."/>
        </authorList>
    </citation>
    <scope>NUCLEOTIDE SEQUENCE</scope>
    <source>
        <strain evidence="4">HAV1</strain>
    </source>
</reference>
<dbReference type="GO" id="GO:0005524">
    <property type="term" value="F:ATP binding"/>
    <property type="evidence" value="ECO:0007669"/>
    <property type="project" value="UniProtKB-KW"/>
</dbReference>
<feature type="non-terminal residue" evidence="4">
    <location>
        <position position="1"/>
    </location>
</feature>
<accession>A0A3G5A4B1</accession>